<dbReference type="RefSeq" id="XP_035775641.1">
    <property type="nucleotide sequence ID" value="XM_035919748.1"/>
</dbReference>
<reference evidence="2 3" key="1">
    <citation type="journal article" date="2017" name="G3 (Bethesda)">
        <title>The Physical Genome Mapping of Anopheles albimanus Corrected Scaffold Misassemblies and Identified Interarm Rearrangements in Genus Anopheles.</title>
        <authorList>
            <person name="Artemov G.N."/>
            <person name="Peery A.N."/>
            <person name="Jiang X."/>
            <person name="Tu Z."/>
            <person name="Stegniy V.N."/>
            <person name="Sharakhova M.V."/>
            <person name="Sharakhov I.V."/>
        </authorList>
    </citation>
    <scope>NUCLEOTIDE SEQUENCE [LARGE SCALE GENOMIC DNA]</scope>
    <source>
        <strain evidence="2 3">ALBI9_A</strain>
    </source>
</reference>
<dbReference type="InterPro" id="IPR045139">
    <property type="entry name" value="Aladin"/>
</dbReference>
<dbReference type="InterPro" id="IPR015943">
    <property type="entry name" value="WD40/YVTN_repeat-like_dom_sf"/>
</dbReference>
<organism evidence="2 3">
    <name type="scientific">Anopheles albimanus</name>
    <name type="common">New world malaria mosquito</name>
    <dbReference type="NCBI Taxonomy" id="7167"/>
    <lineage>
        <taxon>Eukaryota</taxon>
        <taxon>Metazoa</taxon>
        <taxon>Ecdysozoa</taxon>
        <taxon>Arthropoda</taxon>
        <taxon>Hexapoda</taxon>
        <taxon>Insecta</taxon>
        <taxon>Pterygota</taxon>
        <taxon>Neoptera</taxon>
        <taxon>Endopterygota</taxon>
        <taxon>Diptera</taxon>
        <taxon>Nematocera</taxon>
        <taxon>Culicoidea</taxon>
        <taxon>Culicidae</taxon>
        <taxon>Anophelinae</taxon>
        <taxon>Anopheles</taxon>
    </lineage>
</organism>
<dbReference type="PROSITE" id="PS50082">
    <property type="entry name" value="WD_REPEATS_2"/>
    <property type="match status" value="1"/>
</dbReference>
<dbReference type="GO" id="GO:0005643">
    <property type="term" value="C:nuclear pore"/>
    <property type="evidence" value="ECO:0007669"/>
    <property type="project" value="TreeGrafter"/>
</dbReference>
<proteinExistence type="predicted"/>
<dbReference type="KEGG" id="aali:118457856"/>
<dbReference type="AlphaFoldDB" id="A0A182FPB2"/>
<dbReference type="PANTHER" id="PTHR14494">
    <property type="entry name" value="ALADIN/ADRACALIN/AAAS"/>
    <property type="match status" value="1"/>
</dbReference>
<keyword evidence="3" id="KW-1185">Reference proteome</keyword>
<dbReference type="STRING" id="7167.A0A182FPB2"/>
<protein>
    <submittedName>
        <fullName evidence="2">WD_REPEATS_REGION domain-containing protein</fullName>
    </submittedName>
</protein>
<dbReference type="EnsemblMetazoa" id="AALB008376-RA">
    <property type="protein sequence ID" value="AALB008376-PA"/>
    <property type="gene ID" value="AALB008376"/>
</dbReference>
<dbReference type="Gene3D" id="2.130.10.10">
    <property type="entry name" value="YVTN repeat-like/Quinoprotein amine dehydrogenase"/>
    <property type="match status" value="2"/>
</dbReference>
<sequence>MCAVRNLQNFPSNVPPSPLRLHYPELNLSRELPHHHPAGQHARDDCTRDVMVPVAEPLSKRIMSILIELGPVEALREATGSNSKLVSSTARYLLTFGDRIGKLFFSYPCQTSLELVAKHSQTRNWAKSAIRGLCWHPNTFKLAIATVDDSVRLFTTNTQVTLLLKNGLQKGITCMAWRPFTSGELAIGCLNGVLLWSVDPNSLIARPLTPPTQLVHGKHRPVTSVSWTKDGQQLITASVADGTVVVWKVDQQRVSVTHRVGMPCAFASWSPNSSHLLVTTIGKTFYLCNVQSGLQRRPWMSWDTPHGSIQSFAWSRDDRHILFVTTGDKLLFYSPVATREGMDATNNRAFQLVDLTETTTDDGSEIGGLPQAIVWCPLDRFLAISFKSSPTIAVFFTALRGQQFSVEPYCFLSGGSMEYPACIAFQENFRAESVASAQSVLTIGWSSGRIEYCPLK</sequence>
<dbReference type="VEuPathDB" id="VectorBase:AALB20_029511"/>
<dbReference type="SMART" id="SM00320">
    <property type="entry name" value="WD40"/>
    <property type="match status" value="5"/>
</dbReference>
<dbReference type="OrthoDB" id="411991at2759"/>
<feature type="domain" description="Aladin seven-bladed propeller" evidence="1">
    <location>
        <begin position="113"/>
        <end position="455"/>
    </location>
</feature>
<evidence type="ECO:0000313" key="3">
    <source>
        <dbReference type="Proteomes" id="UP000069272"/>
    </source>
</evidence>
<dbReference type="GO" id="GO:0006913">
    <property type="term" value="P:nucleocytoplasmic transport"/>
    <property type="evidence" value="ECO:0007669"/>
    <property type="project" value="TreeGrafter"/>
</dbReference>
<reference evidence="2" key="2">
    <citation type="submission" date="2022-08" db="UniProtKB">
        <authorList>
            <consortium name="EnsemblMetazoa"/>
        </authorList>
    </citation>
    <scope>IDENTIFICATION</scope>
    <source>
        <strain evidence="2">STECLA/ALBI9_A</strain>
    </source>
</reference>
<evidence type="ECO:0000313" key="2">
    <source>
        <dbReference type="EnsemblMetazoa" id="AALB008376-PA"/>
    </source>
</evidence>
<dbReference type="InterPro" id="IPR057403">
    <property type="entry name" value="Beta-prop_Aladin"/>
</dbReference>
<evidence type="ECO:0000259" key="1">
    <source>
        <dbReference type="Pfam" id="PF25460"/>
    </source>
</evidence>
<dbReference type="Proteomes" id="UP000069272">
    <property type="component" value="Chromosome 2R"/>
</dbReference>
<name>A0A182FPB2_ANOAL</name>
<dbReference type="SUPFAM" id="SSF50978">
    <property type="entry name" value="WD40 repeat-like"/>
    <property type="match status" value="1"/>
</dbReference>
<accession>A0A182FPB2</accession>
<dbReference type="Pfam" id="PF25460">
    <property type="entry name" value="Beta-prop_Aladin"/>
    <property type="match status" value="1"/>
</dbReference>
<dbReference type="InterPro" id="IPR001680">
    <property type="entry name" value="WD40_rpt"/>
</dbReference>
<dbReference type="GeneID" id="118457856"/>
<dbReference type="PANTHER" id="PTHR14494:SF0">
    <property type="entry name" value="ALADIN"/>
    <property type="match status" value="1"/>
</dbReference>
<dbReference type="InterPro" id="IPR036322">
    <property type="entry name" value="WD40_repeat_dom_sf"/>
</dbReference>
<dbReference type="VEuPathDB" id="VectorBase:AALB008376"/>